<feature type="region of interest" description="Disordered" evidence="1">
    <location>
        <begin position="150"/>
        <end position="183"/>
    </location>
</feature>
<dbReference type="InterPro" id="IPR052766">
    <property type="entry name" value="S41A_metabolite_peptidase"/>
</dbReference>
<organism evidence="4 5">
    <name type="scientific">Claviceps africana</name>
    <dbReference type="NCBI Taxonomy" id="83212"/>
    <lineage>
        <taxon>Eukaryota</taxon>
        <taxon>Fungi</taxon>
        <taxon>Dikarya</taxon>
        <taxon>Ascomycota</taxon>
        <taxon>Pezizomycotina</taxon>
        <taxon>Sordariomycetes</taxon>
        <taxon>Hypocreomycetidae</taxon>
        <taxon>Hypocreales</taxon>
        <taxon>Clavicipitaceae</taxon>
        <taxon>Claviceps</taxon>
    </lineage>
</organism>
<feature type="domain" description="CPAF-like PDZ" evidence="3">
    <location>
        <begin position="295"/>
        <end position="413"/>
    </location>
</feature>
<dbReference type="Proteomes" id="UP000811619">
    <property type="component" value="Unassembled WGS sequence"/>
</dbReference>
<dbReference type="Pfam" id="PF23658">
    <property type="entry name" value="PDZ_CPAF_rel"/>
    <property type="match status" value="1"/>
</dbReference>
<evidence type="ECO:0000313" key="4">
    <source>
        <dbReference type="EMBL" id="KAG5928950.1"/>
    </source>
</evidence>
<dbReference type="EMBL" id="SRPY01000088">
    <property type="protein sequence ID" value="KAG5928950.1"/>
    <property type="molecule type" value="Genomic_DNA"/>
</dbReference>
<dbReference type="AlphaFoldDB" id="A0A8K0NKT6"/>
<feature type="signal peptide" evidence="2">
    <location>
        <begin position="1"/>
        <end position="21"/>
    </location>
</feature>
<feature type="compositionally biased region" description="Basic and acidic residues" evidence="1">
    <location>
        <begin position="828"/>
        <end position="841"/>
    </location>
</feature>
<accession>A0A8K0NKT6</accession>
<feature type="region of interest" description="Disordered" evidence="1">
    <location>
        <begin position="806"/>
        <end position="844"/>
    </location>
</feature>
<evidence type="ECO:0000256" key="1">
    <source>
        <dbReference type="SAM" id="MobiDB-lite"/>
    </source>
</evidence>
<feature type="compositionally biased region" description="Low complexity" evidence="1">
    <location>
        <begin position="815"/>
        <end position="825"/>
    </location>
</feature>
<sequence length="858" mass="91601">MKTTSITVAALLAGAADLTFAANQCNQADSCLTALRGTHVTGRVQAAVHFCQKYAKDNEAALQSVMGKQIAKSCHDDQGRAVSHLKISNACDCVGMPVKRAAGANEAPKPAAGASKPAAADSKPAAGAYKPAAAAPKGAAAAPKGAAAAPKGAAAAPNPAPARKGKGEPCAQVSDAWSKKKPQTPVTVPASLAYDCLKSVPLGKQQGLDLIDAIMPYLDWQSDVEFKKNPPKAYAYPGYDIFGNIAKVKSNLQAGTYASEFDFQLDLYTKVWAPGQDGHFLFYPDLLARPFKWTRQPVPLVSISEDGTSLPVIKLQSEVLANAKTAQTVTKINGVDAAKFIEDSVNAASYLQDPDAAYNTMFWSKATAAASGSGNFISGGRISMFYPGPTTSLTFANGTTNELQNLATVYGDFGGIVDGPSMYKKFCTPGSAAGDQSGVPGESQLPGYPAPKFSTQDGAVTGYYLEGAGVNDVAVLAVKSFDPRSPAEFQAVIMDFLTESSEDGKTKLVLDLQSNVGGTLLLGYDLFRQLFPKTVQDGNSRFKLSNSLTMMAQVISDVSKDVDSTMEENTDLIDMSETFFNYRQDLDINDKNFLKFEDKWGPHTYTDPSYKYSTLMRANASDPLITSDPDHGIGITITGYGTLVDQPQYFKPENIIVLYDGSCSSTCTAVSHFLHQLGGVKSVAMGGRPKAGPIQGVGGVKGSQVLSFTALYNYASSVAQHTKDDKVKAEMNRFKELPMQRSTKAYVNARDTILRDNVKDGLPAQYVYEPSDCRLYWTAPMINDVTEIWKAAANAGFNAGKCADGGIAKPKSSRRNAAAPAPSRRSGGKRERLSDKVDKTPIARTPFFKAHHLQKAVK</sequence>
<gene>
    <name evidence="4" type="ORF">E4U42_007582</name>
</gene>
<evidence type="ECO:0000259" key="3">
    <source>
        <dbReference type="Pfam" id="PF23658"/>
    </source>
</evidence>
<name>A0A8K0NKT6_9HYPO</name>
<dbReference type="PANTHER" id="PTHR37049:SF4">
    <property type="entry name" value="RHODANESE DOMAIN-CONTAINING PROTEIN"/>
    <property type="match status" value="1"/>
</dbReference>
<proteinExistence type="predicted"/>
<protein>
    <recommendedName>
        <fullName evidence="3">CPAF-like PDZ domain-containing protein</fullName>
    </recommendedName>
</protein>
<dbReference type="OrthoDB" id="27214at2759"/>
<feature type="chain" id="PRO_5035450390" description="CPAF-like PDZ domain-containing protein" evidence="2">
    <location>
        <begin position="22"/>
        <end position="858"/>
    </location>
</feature>
<keyword evidence="5" id="KW-1185">Reference proteome</keyword>
<dbReference type="InterPro" id="IPR056186">
    <property type="entry name" value="PDZ_CPAF-rel"/>
</dbReference>
<keyword evidence="2" id="KW-0732">Signal</keyword>
<dbReference type="PANTHER" id="PTHR37049">
    <property type="entry name" value="PEPTIDASE S41 FAMILY PROTEIN"/>
    <property type="match status" value="1"/>
</dbReference>
<dbReference type="InterPro" id="IPR029045">
    <property type="entry name" value="ClpP/crotonase-like_dom_sf"/>
</dbReference>
<evidence type="ECO:0000256" key="2">
    <source>
        <dbReference type="SAM" id="SignalP"/>
    </source>
</evidence>
<dbReference type="SUPFAM" id="SSF52096">
    <property type="entry name" value="ClpP/crotonase"/>
    <property type="match status" value="1"/>
</dbReference>
<dbReference type="Gene3D" id="3.90.226.10">
    <property type="entry name" value="2-enoyl-CoA Hydratase, Chain A, domain 1"/>
    <property type="match status" value="1"/>
</dbReference>
<comment type="caution">
    <text evidence="4">The sequence shown here is derived from an EMBL/GenBank/DDBJ whole genome shotgun (WGS) entry which is preliminary data.</text>
</comment>
<evidence type="ECO:0000313" key="5">
    <source>
        <dbReference type="Proteomes" id="UP000811619"/>
    </source>
</evidence>
<reference evidence="4" key="1">
    <citation type="journal article" date="2020" name="bioRxiv">
        <title>Whole genome comparisons of ergot fungi reveals the divergence and evolution of species within the genus Claviceps are the result of varying mechanisms driving genome evolution and host range expansion.</title>
        <authorList>
            <person name="Wyka S.A."/>
            <person name="Mondo S.J."/>
            <person name="Liu M."/>
            <person name="Dettman J."/>
            <person name="Nalam V."/>
            <person name="Broders K.D."/>
        </authorList>
    </citation>
    <scope>NUCLEOTIDE SEQUENCE</scope>
    <source>
        <strain evidence="4">CCC 489</strain>
    </source>
</reference>